<dbReference type="STRING" id="926550.CLDAP_40340"/>
<dbReference type="Proteomes" id="UP000007880">
    <property type="component" value="Chromosome"/>
</dbReference>
<dbReference type="KEGG" id="cap:CLDAP_40340"/>
<dbReference type="Gene3D" id="3.90.1150.10">
    <property type="entry name" value="Aspartate Aminotransferase, domain 1"/>
    <property type="match status" value="1"/>
</dbReference>
<accession>I0I9Y6</accession>
<keyword evidence="2" id="KW-1185">Reference proteome</keyword>
<dbReference type="InterPro" id="IPR015422">
    <property type="entry name" value="PyrdxlP-dep_Trfase_small"/>
</dbReference>
<dbReference type="AlphaFoldDB" id="I0I9Y6"/>
<dbReference type="EMBL" id="AP012337">
    <property type="protein sequence ID" value="BAM02074.1"/>
    <property type="molecule type" value="Genomic_DNA"/>
</dbReference>
<dbReference type="eggNOG" id="COG0399">
    <property type="taxonomic scope" value="Bacteria"/>
</dbReference>
<sequence>MFRWSRGAGEDFPAGEQAALETLAIPVYPELSEVQQQTVVCAVAESINLSWRTA</sequence>
<gene>
    <name evidence="1" type="ordered locus">CLDAP_40340</name>
</gene>
<dbReference type="HOGENOM" id="CLU_3041378_0_0_0"/>
<evidence type="ECO:0000313" key="1">
    <source>
        <dbReference type="EMBL" id="BAM02074.1"/>
    </source>
</evidence>
<protein>
    <submittedName>
        <fullName evidence="1">Uncharacterized protein</fullName>
    </submittedName>
</protein>
<name>I0I9Y6_CALAS</name>
<evidence type="ECO:0000313" key="2">
    <source>
        <dbReference type="Proteomes" id="UP000007880"/>
    </source>
</evidence>
<reference evidence="1 2" key="1">
    <citation type="submission" date="2012-02" db="EMBL/GenBank/DDBJ databases">
        <title>Complete genome sequence of Caldilinea aerophila DSM 14535 (= NBRC 102666).</title>
        <authorList>
            <person name="Oguchi A."/>
            <person name="Hosoyama A."/>
            <person name="Sekine M."/>
            <person name="Fukai R."/>
            <person name="Kato Y."/>
            <person name="Nakamura S."/>
            <person name="Hanada S."/>
            <person name="Yamazaki S."/>
            <person name="Fujita N."/>
        </authorList>
    </citation>
    <scope>NUCLEOTIDE SEQUENCE [LARGE SCALE GENOMIC DNA]</scope>
    <source>
        <strain evidence="2">DSM 14535 / JCM 11387 / NBRC 104270 / STL-6-O1</strain>
    </source>
</reference>
<dbReference type="RefSeq" id="WP_014435294.1">
    <property type="nucleotide sequence ID" value="NC_017079.1"/>
</dbReference>
<proteinExistence type="predicted"/>
<organism evidence="1 2">
    <name type="scientific">Caldilinea aerophila (strain DSM 14535 / JCM 11387 / NBRC 104270 / STL-6-O1)</name>
    <dbReference type="NCBI Taxonomy" id="926550"/>
    <lineage>
        <taxon>Bacteria</taxon>
        <taxon>Bacillati</taxon>
        <taxon>Chloroflexota</taxon>
        <taxon>Caldilineae</taxon>
        <taxon>Caldilineales</taxon>
        <taxon>Caldilineaceae</taxon>
        <taxon>Caldilinea</taxon>
    </lineage>
</organism>